<keyword evidence="1" id="KW-1133">Transmembrane helix</keyword>
<feature type="transmembrane region" description="Helical" evidence="1">
    <location>
        <begin position="231"/>
        <end position="254"/>
    </location>
</feature>
<accession>A0ABQ9YCT8</accession>
<evidence type="ECO:0000256" key="1">
    <source>
        <dbReference type="SAM" id="Phobius"/>
    </source>
</evidence>
<keyword evidence="1" id="KW-0812">Transmembrane</keyword>
<comment type="caution">
    <text evidence="2">The sequence shown here is derived from an EMBL/GenBank/DDBJ whole genome shotgun (WGS) entry which is preliminary data.</text>
</comment>
<feature type="transmembrane region" description="Helical" evidence="1">
    <location>
        <begin position="189"/>
        <end position="210"/>
    </location>
</feature>
<dbReference type="InterPro" id="IPR023298">
    <property type="entry name" value="ATPase_P-typ_TM_dom_sf"/>
</dbReference>
<evidence type="ECO:0000313" key="3">
    <source>
        <dbReference type="Proteomes" id="UP001281761"/>
    </source>
</evidence>
<dbReference type="Proteomes" id="UP001281761">
    <property type="component" value="Unassembled WGS sequence"/>
</dbReference>
<sequence>MVSFAGKIRITSRQSPSMVTTLPILRRHSRRASTAPTAQTRILHFMKRMNIRHHHPITDSSTARVSSLSVLPPLLFTDPLHFTLTNTTITRTGFVFGDHGQINPSTVLMEDNISHGIVSVTITMQDCRESVYFGLLDSSAPVPTIHEAIGRYVENSVSLTPFGNLLLNTPNMQLKRIYRTRLSSPIVDQQFLCTLTFVCLVTTNISLVLTNRSSTASILSFLSPSSPFNPACHVLCVMSVAILLCCVYCPPFWILCDTTRLPWLSFL</sequence>
<dbReference type="EMBL" id="JARBJD010000015">
    <property type="protein sequence ID" value="KAK2961578.1"/>
    <property type="molecule type" value="Genomic_DNA"/>
</dbReference>
<organism evidence="2 3">
    <name type="scientific">Blattamonas nauphoetae</name>
    <dbReference type="NCBI Taxonomy" id="2049346"/>
    <lineage>
        <taxon>Eukaryota</taxon>
        <taxon>Metamonada</taxon>
        <taxon>Preaxostyla</taxon>
        <taxon>Oxymonadida</taxon>
        <taxon>Blattamonas</taxon>
    </lineage>
</organism>
<proteinExistence type="predicted"/>
<name>A0ABQ9YCT8_9EUKA</name>
<reference evidence="2 3" key="1">
    <citation type="journal article" date="2022" name="bioRxiv">
        <title>Genomics of Preaxostyla Flagellates Illuminates Evolutionary Transitions and the Path Towards Mitochondrial Loss.</title>
        <authorList>
            <person name="Novak L.V.F."/>
            <person name="Treitli S.C."/>
            <person name="Pyrih J."/>
            <person name="Halakuc P."/>
            <person name="Pipaliya S.V."/>
            <person name="Vacek V."/>
            <person name="Brzon O."/>
            <person name="Soukal P."/>
            <person name="Eme L."/>
            <person name="Dacks J.B."/>
            <person name="Karnkowska A."/>
            <person name="Elias M."/>
            <person name="Hampl V."/>
        </authorList>
    </citation>
    <scope>NUCLEOTIDE SEQUENCE [LARGE SCALE GENOMIC DNA]</scope>
    <source>
        <strain evidence="2">NAU3</strain>
        <tissue evidence="2">Gut</tissue>
    </source>
</reference>
<keyword evidence="3" id="KW-1185">Reference proteome</keyword>
<evidence type="ECO:0000313" key="2">
    <source>
        <dbReference type="EMBL" id="KAK2961578.1"/>
    </source>
</evidence>
<protein>
    <submittedName>
        <fullName evidence="2">Uncharacterized protein</fullName>
    </submittedName>
</protein>
<gene>
    <name evidence="2" type="ORF">BLNAU_3376</name>
</gene>
<dbReference type="SUPFAM" id="SSF81665">
    <property type="entry name" value="Calcium ATPase, transmembrane domain M"/>
    <property type="match status" value="1"/>
</dbReference>
<keyword evidence="1" id="KW-0472">Membrane</keyword>